<keyword evidence="2" id="KW-0001">2Fe-2S</keyword>
<evidence type="ECO:0000256" key="4">
    <source>
        <dbReference type="ARBA" id="ARBA00022982"/>
    </source>
</evidence>
<comment type="cofactor">
    <cofactor evidence="7">
        <name>[2Fe-2S] cluster</name>
        <dbReference type="ChEBI" id="CHEBI:190135"/>
    </cofactor>
</comment>
<dbReference type="OrthoDB" id="9815350at2"/>
<evidence type="ECO:0000256" key="8">
    <source>
        <dbReference type="ARBA" id="ARBA00039386"/>
    </source>
</evidence>
<dbReference type="RefSeq" id="WP_124924696.1">
    <property type="nucleotide sequence ID" value="NZ_BMOH01000001.1"/>
</dbReference>
<comment type="similarity">
    <text evidence="9">Belongs to the Bfd family.</text>
</comment>
<dbReference type="AlphaFoldDB" id="A0A3P1SZR6"/>
<evidence type="ECO:0000256" key="3">
    <source>
        <dbReference type="ARBA" id="ARBA00022723"/>
    </source>
</evidence>
<sequence>MYICICSNITDSEIKQAVENGARDVRDLNRELCVGGTCGKCTRAARQVIHSHLNQENTSCAAANG</sequence>
<dbReference type="PANTHER" id="PTHR37424:SF1">
    <property type="entry name" value="BACTERIOFERRITIN-ASSOCIATED FERREDOXIN"/>
    <property type="match status" value="1"/>
</dbReference>
<dbReference type="InterPro" id="IPR041854">
    <property type="entry name" value="BFD-like_2Fe2S-bd_dom_sf"/>
</dbReference>
<dbReference type="InterPro" id="IPR052371">
    <property type="entry name" value="BFD-associated_ferredoxin"/>
</dbReference>
<keyword evidence="3" id="KW-0479">Metal-binding</keyword>
<feature type="domain" description="BFD-like [2Fe-2S]-binding" evidence="10">
    <location>
        <begin position="2"/>
        <end position="50"/>
    </location>
</feature>
<protein>
    <recommendedName>
        <fullName evidence="8">Bacterioferritin-associated ferredoxin</fullName>
    </recommendedName>
</protein>
<name>A0A3P1SZR6_9GAMM</name>
<reference evidence="11 12" key="1">
    <citation type="submission" date="2018-11" db="EMBL/GenBank/DDBJ databases">
        <title>The draft genome sequence of Amphritea balenae JAMM 1525T.</title>
        <authorList>
            <person name="Fang Z."/>
            <person name="Zhang Y."/>
            <person name="Han X."/>
        </authorList>
    </citation>
    <scope>NUCLEOTIDE SEQUENCE [LARGE SCALE GENOMIC DNA]</scope>
    <source>
        <strain evidence="11 12">JAMM 1525</strain>
    </source>
</reference>
<evidence type="ECO:0000313" key="11">
    <source>
        <dbReference type="EMBL" id="RRD01623.1"/>
    </source>
</evidence>
<dbReference type="GO" id="GO:0051537">
    <property type="term" value="F:2 iron, 2 sulfur cluster binding"/>
    <property type="evidence" value="ECO:0007669"/>
    <property type="project" value="UniProtKB-KW"/>
</dbReference>
<gene>
    <name evidence="11" type="ORF">EHS89_03445</name>
</gene>
<dbReference type="GO" id="GO:0046872">
    <property type="term" value="F:metal ion binding"/>
    <property type="evidence" value="ECO:0007669"/>
    <property type="project" value="UniProtKB-KW"/>
</dbReference>
<dbReference type="PANTHER" id="PTHR37424">
    <property type="entry name" value="BACTERIOFERRITIN-ASSOCIATED FERREDOXIN"/>
    <property type="match status" value="1"/>
</dbReference>
<proteinExistence type="inferred from homology"/>
<dbReference type="Pfam" id="PF04324">
    <property type="entry name" value="Fer2_BFD"/>
    <property type="match status" value="1"/>
</dbReference>
<evidence type="ECO:0000313" key="12">
    <source>
        <dbReference type="Proteomes" id="UP000267535"/>
    </source>
</evidence>
<accession>A0A3P1SZR6</accession>
<evidence type="ECO:0000256" key="5">
    <source>
        <dbReference type="ARBA" id="ARBA00023004"/>
    </source>
</evidence>
<dbReference type="InterPro" id="IPR007419">
    <property type="entry name" value="BFD-like_2Fe2S-bd_dom"/>
</dbReference>
<evidence type="ECO:0000256" key="9">
    <source>
        <dbReference type="ARBA" id="ARBA00046332"/>
    </source>
</evidence>
<keyword evidence="5" id="KW-0408">Iron</keyword>
<keyword evidence="4" id="KW-0249">Electron transport</keyword>
<dbReference type="EMBL" id="RQXV01000001">
    <property type="protein sequence ID" value="RRD01623.1"/>
    <property type="molecule type" value="Genomic_DNA"/>
</dbReference>
<dbReference type="Proteomes" id="UP000267535">
    <property type="component" value="Unassembled WGS sequence"/>
</dbReference>
<comment type="caution">
    <text evidence="11">The sequence shown here is derived from an EMBL/GenBank/DDBJ whole genome shotgun (WGS) entry which is preliminary data.</text>
</comment>
<organism evidence="11 12">
    <name type="scientific">Amphritea balenae</name>
    <dbReference type="NCBI Taxonomy" id="452629"/>
    <lineage>
        <taxon>Bacteria</taxon>
        <taxon>Pseudomonadati</taxon>
        <taxon>Pseudomonadota</taxon>
        <taxon>Gammaproteobacteria</taxon>
        <taxon>Oceanospirillales</taxon>
        <taxon>Oceanospirillaceae</taxon>
        <taxon>Amphritea</taxon>
    </lineage>
</organism>
<dbReference type="Gene3D" id="1.10.10.1100">
    <property type="entry name" value="BFD-like [2Fe-2S]-binding domain"/>
    <property type="match status" value="1"/>
</dbReference>
<evidence type="ECO:0000256" key="1">
    <source>
        <dbReference type="ARBA" id="ARBA00022448"/>
    </source>
</evidence>
<keyword evidence="12" id="KW-1185">Reference proteome</keyword>
<evidence type="ECO:0000256" key="6">
    <source>
        <dbReference type="ARBA" id="ARBA00023014"/>
    </source>
</evidence>
<evidence type="ECO:0000259" key="10">
    <source>
        <dbReference type="Pfam" id="PF04324"/>
    </source>
</evidence>
<keyword evidence="1" id="KW-0813">Transport</keyword>
<evidence type="ECO:0000256" key="2">
    <source>
        <dbReference type="ARBA" id="ARBA00022714"/>
    </source>
</evidence>
<keyword evidence="6" id="KW-0411">Iron-sulfur</keyword>
<evidence type="ECO:0000256" key="7">
    <source>
        <dbReference type="ARBA" id="ARBA00034078"/>
    </source>
</evidence>